<gene>
    <name evidence="3" type="ORF">ATY41_03940</name>
</gene>
<reference evidence="3 4" key="1">
    <citation type="submission" date="2015-11" db="EMBL/GenBank/DDBJ databases">
        <authorList>
            <person name="Zhang Y."/>
            <person name="Guo Z."/>
        </authorList>
    </citation>
    <scope>NUCLEOTIDE SEQUENCE [LARGE SCALE GENOMIC DNA]</scope>
    <source>
        <strain evidence="4">gdw1</strain>
    </source>
</reference>
<keyword evidence="2" id="KW-0472">Membrane</keyword>
<accession>A0A1E2SIW9</accession>
<dbReference type="Proteomes" id="UP000094426">
    <property type="component" value="Unassembled WGS sequence"/>
</dbReference>
<dbReference type="EMBL" id="LNZG01000034">
    <property type="protein sequence ID" value="ODA89806.1"/>
    <property type="molecule type" value="Genomic_DNA"/>
</dbReference>
<dbReference type="Gene3D" id="3.30.450.90">
    <property type="match status" value="1"/>
</dbReference>
<evidence type="ECO:0000256" key="1">
    <source>
        <dbReference type="SAM" id="MobiDB-lite"/>
    </source>
</evidence>
<feature type="region of interest" description="Disordered" evidence="1">
    <location>
        <begin position="1"/>
        <end position="33"/>
    </location>
</feature>
<sequence>MATISSRAVPKPPVLSPRPDAAPARPHGPPPAGLWRTYSPLTPYLMREGITDLFVTGSGELWTDDARSGLRRQDGWNADEAANRRLAVRLIAHGGRHIDEATPFIDVRLPGGVRVHTVVRKLHPSATIDSMADNTAATEQTEPADPPAAARPLWFLPVIIAYGVVVLAILVVAVVLIVNAFAPHTFNADGYVVIENTTCDSVPDGFQDIAPGTDVTVKDPAGKTVAFAQLKTRKDITGAIPS</sequence>
<evidence type="ECO:0000313" key="3">
    <source>
        <dbReference type="EMBL" id="ODA89806.1"/>
    </source>
</evidence>
<dbReference type="AlphaFoldDB" id="A0A1E2SIW9"/>
<keyword evidence="2" id="KW-0812">Transmembrane</keyword>
<proteinExistence type="predicted"/>
<evidence type="ECO:0000256" key="2">
    <source>
        <dbReference type="SAM" id="Phobius"/>
    </source>
</evidence>
<keyword evidence="2" id="KW-1133">Transmembrane helix</keyword>
<protein>
    <submittedName>
        <fullName evidence="3">Uncharacterized protein</fullName>
    </submittedName>
</protein>
<comment type="caution">
    <text evidence="3">The sequence shown here is derived from an EMBL/GenBank/DDBJ whole genome shotgun (WGS) entry which is preliminary data.</text>
</comment>
<name>A0A1E2SIW9_LEIXY</name>
<evidence type="ECO:0000313" key="4">
    <source>
        <dbReference type="Proteomes" id="UP000094426"/>
    </source>
</evidence>
<organism evidence="3 4">
    <name type="scientific">Leifsonia xyli subsp. xyli</name>
    <dbReference type="NCBI Taxonomy" id="59736"/>
    <lineage>
        <taxon>Bacteria</taxon>
        <taxon>Bacillati</taxon>
        <taxon>Actinomycetota</taxon>
        <taxon>Actinomycetes</taxon>
        <taxon>Micrococcales</taxon>
        <taxon>Microbacteriaceae</taxon>
        <taxon>Leifsonia</taxon>
    </lineage>
</organism>
<feature type="transmembrane region" description="Helical" evidence="2">
    <location>
        <begin position="153"/>
        <end position="178"/>
    </location>
</feature>